<gene>
    <name evidence="3" type="ORF">SAMN05878437_1079</name>
</gene>
<dbReference type="Gene3D" id="3.40.50.10540">
    <property type="entry name" value="Crotonobetainyl-coa:carnitine coa-transferase, domain 1"/>
    <property type="match status" value="1"/>
</dbReference>
<dbReference type="InParanoid" id="A0A1M7FT20"/>
<dbReference type="STRING" id="29571.SAMN05878437_1079"/>
<dbReference type="InterPro" id="IPR008490">
    <property type="entry name" value="Transposase_InsH_N"/>
</dbReference>
<dbReference type="Pfam" id="PF02515">
    <property type="entry name" value="CoA_transf_3"/>
    <property type="match status" value="1"/>
</dbReference>
<proteinExistence type="predicted"/>
<feature type="coiled-coil region" evidence="1">
    <location>
        <begin position="155"/>
        <end position="182"/>
    </location>
</feature>
<protein>
    <submittedName>
        <fullName evidence="3">Transposase domain</fullName>
    </submittedName>
</protein>
<dbReference type="OrthoDB" id="9182628at2"/>
<accession>A0A1M7FT20</accession>
<name>A0A1M7FT20_9GAMM</name>
<dbReference type="PANTHER" id="PTHR33408">
    <property type="entry name" value="TRANSPOSASE"/>
    <property type="match status" value="1"/>
</dbReference>
<evidence type="ECO:0000256" key="1">
    <source>
        <dbReference type="SAM" id="Coils"/>
    </source>
</evidence>
<evidence type="ECO:0000313" key="4">
    <source>
        <dbReference type="Proteomes" id="UP000190911"/>
    </source>
</evidence>
<dbReference type="SUPFAM" id="SSF89796">
    <property type="entry name" value="CoA-transferase family III (CaiB/BaiF)"/>
    <property type="match status" value="1"/>
</dbReference>
<keyword evidence="1" id="KW-0175">Coiled coil</keyword>
<dbReference type="Proteomes" id="UP000190911">
    <property type="component" value="Chromosome I"/>
</dbReference>
<dbReference type="AlphaFoldDB" id="A0A1M7FT20"/>
<organism evidence="3 4">
    <name type="scientific">Vreelandella subglaciescola</name>
    <dbReference type="NCBI Taxonomy" id="29571"/>
    <lineage>
        <taxon>Bacteria</taxon>
        <taxon>Pseudomonadati</taxon>
        <taxon>Pseudomonadota</taxon>
        <taxon>Gammaproteobacteria</taxon>
        <taxon>Oceanospirillales</taxon>
        <taxon>Halomonadaceae</taxon>
        <taxon>Vreelandella</taxon>
    </lineage>
</organism>
<keyword evidence="4" id="KW-1185">Reference proteome</keyword>
<dbReference type="PANTHER" id="PTHR33408:SF2">
    <property type="entry name" value="TRANSPOSASE DDE DOMAIN-CONTAINING PROTEIN"/>
    <property type="match status" value="1"/>
</dbReference>
<dbReference type="InterPro" id="IPR003673">
    <property type="entry name" value="CoA-Trfase_fam_III"/>
</dbReference>
<feature type="domain" description="Transposase InsH N-terminal" evidence="2">
    <location>
        <begin position="18"/>
        <end position="109"/>
    </location>
</feature>
<evidence type="ECO:0000259" key="2">
    <source>
        <dbReference type="Pfam" id="PF05598"/>
    </source>
</evidence>
<dbReference type="EMBL" id="LT670847">
    <property type="protein sequence ID" value="SHM07136.1"/>
    <property type="molecule type" value="Genomic_DNA"/>
</dbReference>
<dbReference type="InterPro" id="IPR023606">
    <property type="entry name" value="CoA-Trfase_III_dom_1_sf"/>
</dbReference>
<evidence type="ECO:0000313" key="3">
    <source>
        <dbReference type="EMBL" id="SHM07136.1"/>
    </source>
</evidence>
<dbReference type="GO" id="GO:0003824">
    <property type="term" value="F:catalytic activity"/>
    <property type="evidence" value="ECO:0007669"/>
    <property type="project" value="InterPro"/>
</dbReference>
<reference evidence="3 4" key="1">
    <citation type="submission" date="2016-11" db="EMBL/GenBank/DDBJ databases">
        <authorList>
            <person name="Jaros S."/>
            <person name="Januszkiewicz K."/>
            <person name="Wedrychowicz H."/>
        </authorList>
    </citation>
    <scope>NUCLEOTIDE SEQUENCE [LARGE SCALE GENOMIC DNA]</scope>
    <source>
        <strain evidence="3 4">ACAM 12</strain>
    </source>
</reference>
<dbReference type="Pfam" id="PF05598">
    <property type="entry name" value="DUF772"/>
    <property type="match status" value="1"/>
</dbReference>
<sequence length="302" mass="33496">MSRFIPVDRQTDDLLPPSVDKWLPDGHLARFVVDVVEQLDLSALTRYYAGRGSKDHHPAVLLSLLVYGYATGVVSSRKIERATYDSVTFCYLAANTHSDHDTLATFRRRFLPTLEQLFVQFLLLAREMKLLTLGTIALDGTKLNANASKHKALPYDHAKKLEAQFKAEVKELTQRAESADKDDAADGMDIPAEMARREARLEAIAVAKTRPKPLAGVKVLDLSRVLAGPWCGQLLADMGADVIKVERPGSGDDTRHWGHRGSRALGNLRITSPPIPWTRFSMTPMSKRANSSTPCLILKPDK</sequence>